<proteinExistence type="predicted"/>
<accession>A0A1D6FQJ5</accession>
<reference evidence="1" key="1">
    <citation type="submission" date="2015-12" db="EMBL/GenBank/DDBJ databases">
        <title>Update maize B73 reference genome by single molecule sequencing technologies.</title>
        <authorList>
            <consortium name="Maize Genome Sequencing Project"/>
            <person name="Ware D."/>
        </authorList>
    </citation>
    <scope>NUCLEOTIDE SEQUENCE</scope>
    <source>
        <tissue evidence="1">Seedling</tissue>
    </source>
</reference>
<evidence type="ECO:0000313" key="1">
    <source>
        <dbReference type="EMBL" id="AQK93894.1"/>
    </source>
</evidence>
<dbReference type="EMBL" id="CM000784">
    <property type="protein sequence ID" value="AQK93894.1"/>
    <property type="molecule type" value="Genomic_DNA"/>
</dbReference>
<sequence>MHRFPHCSMGVIVTCQIIMVELVVSNKRSLICSLDFIYFYACTLVMHISVVLVLHFFHVPLHFMVAFCFSISKNVAKYDINTMLVHRRSCCVGCCHVVNITLKIEKNPIIV</sequence>
<gene>
    <name evidence="1" type="ORF">ZEAMMB73_Zm00001d010336</name>
</gene>
<dbReference type="AlphaFoldDB" id="A0A1D6FQJ5"/>
<protein>
    <submittedName>
        <fullName evidence="1">Peptide methionine sulfoxide reductase B3</fullName>
    </submittedName>
</protein>
<name>A0A1D6FQJ5_MAIZE</name>
<organism evidence="1">
    <name type="scientific">Zea mays</name>
    <name type="common">Maize</name>
    <dbReference type="NCBI Taxonomy" id="4577"/>
    <lineage>
        <taxon>Eukaryota</taxon>
        <taxon>Viridiplantae</taxon>
        <taxon>Streptophyta</taxon>
        <taxon>Embryophyta</taxon>
        <taxon>Tracheophyta</taxon>
        <taxon>Spermatophyta</taxon>
        <taxon>Magnoliopsida</taxon>
        <taxon>Liliopsida</taxon>
        <taxon>Poales</taxon>
        <taxon>Poaceae</taxon>
        <taxon>PACMAD clade</taxon>
        <taxon>Panicoideae</taxon>
        <taxon>Andropogonodae</taxon>
        <taxon>Andropogoneae</taxon>
        <taxon>Tripsacinae</taxon>
        <taxon>Zea</taxon>
    </lineage>
</organism>